<feature type="region of interest" description="Disordered" evidence="7">
    <location>
        <begin position="1729"/>
        <end position="1763"/>
    </location>
</feature>
<dbReference type="PRINTS" id="PR01415">
    <property type="entry name" value="ANKYRIN"/>
</dbReference>
<evidence type="ECO:0000313" key="9">
    <source>
        <dbReference type="Proteomes" id="UP000000560"/>
    </source>
</evidence>
<dbReference type="eggNOG" id="KOG4177">
    <property type="taxonomic scope" value="Eukaryota"/>
</dbReference>
<accession>Q5BB85</accession>
<dbReference type="EMBL" id="BN001307">
    <property type="protein sequence ID" value="CBF86359.1"/>
    <property type="molecule type" value="Genomic_DNA"/>
</dbReference>
<dbReference type="PROSITE" id="PS50297">
    <property type="entry name" value="ANK_REP_REGION"/>
    <property type="match status" value="6"/>
</dbReference>
<name>Q5BB85_EMENI</name>
<sequence>MESNKPQNELELIDSDLSSVVSDDVSEGSREPIHRLKLVNTVQLLPSEDSEPLDVEIIHVIGLDKERQLRHDTILGDTATSRRREFVFQCDISSFLLGDLVLDTVQTQAVQLLDDIVSLSDSNDSSNTKTTQPARIFVAYDLGALVVNKIYSHCFLRRRDFHEFDVKVWDYLKTVKGALWASLVVPVCVRYLTDAMVETTELFLSSRITLRTRVVSIYASENSKNAYAVFDKFTSTLGVSTEITVPEDFNSENEPAYDLENAVCYRKQNWMSNPEWLALQRMLLPLAHPQHQYASEKSESPHEVLRSKPYNDWIIGPKSPVLYIQGKDEEHSRFLAEQVFLDWKSKLQGRKKYHTPVMSFSFSADDPVDSAFRKLSMPKTSVLLDMHKFHRGWTYEDLHNLFLILVSSDLENGGLLVLHDVDECELAGRKMFWELLQSRADLSDSYIKVVVTSRRRLSLLTDSDKSSLWYVYNEYEGTSEHLSVNPSPPYVARYIPRLCPGGYGESQVRKALQLLESMDGSLLEDILCLIQRHTHWPVDPSSRAWSTFLTLLGLVKPTSTPAAILDGILRSIPDQIGLRWILLWLIYGHRPLSSIELACLLCHCNRTEGDQSFPRPAYDEIEKAHRLLKSWLPVLVHFGPNQICVRKAVRDILLGENPQYMWNEIKPAVHQTALDFLSAYLDDMEVRNRLSEIYDQYSSIGDPETELVPAVLPNGEDLIYYATTAFPYHLEKSPQSWKHLEQIFSSSPEQRLAPWAKLYWAMSNPFSRPSMEKLSSPLSVLLNTKSLDPAFRKALKSLMNTTDSAAWSSDPSLSEFAPMNCLVRAMSIRDETAALKYIQRIVTRKIEGSEGGNDAVITPIQAAAGDDTWPSKLLWRATWLNMERLVDFLLEAGVSPDPKDVVSKRYPSPLYMASVFGHTRIAELLLRSGADAGVLREDGGMLLAAADNGHADTIRVLVTHNRGLLELEQPNTPLYGASLWGNWLAAMVLLEFGARPNYVPAADGWAPIIAAADSGYVRTLQVLLENHADPNLCGPGGQDTALWWAAMRSRSVEAVRTLLEYGADPNHELLKPPLVVELCSSSELSTEYKVALLDALINSKSPLGVDKVDSHGSTGLVWASSSGHIPVVDWLLAHNANVSLLNDEQRGAMHYAVVNGHKEVVRRLLERKPPLDVLADTGETLLQVSVRNGDMLVRMLLDAGANPEQENGEGLTVINTAVVQQQSDVVKLLIDRGVDINHRDNAGWCPIHDASGHRPSTEIVRLFAEAGVNLEETTTAGQAPLHLAASFPQPEIVTLLLEYRGRLDIEQRNKDGETPLIKAAMGGNVECIHRLLRAGADINAQCSVGWTPLMSALNSADCDDAVSFLLSQPGIDITIASKKHGAALHIACSNLHLEVVKKLLDHGADINQLLPGIRPTPLMAACMPAEILDSETRSEFLDKIDRLVRTLIDCGADVKATYSTPISTLLCAAAQFAAPSTINYLVGKGLSLRDPGCLRRLPIHYAAVNGRENFEAVFQSDGDLLSTDVAGKNALQWAAQFGHVRTVEMILAHARTQEERQKRINQPDIDGWTALCWALRPHTVANAEIYSEPYDITQTVQVLIEEGADTSISFRMGAEGELFTVLELAELHSASDEIITILKDAEAARIASSDGTGNGVIARSVRPYQEQGYSCDICLSTIWGPVYECETCLDFTACKKCHGRINLYHGHLRLENGEPHAFKLIVEADPEMLDPQGQGSLSPRNSRKNSEVDNRSGSKGDGVGDGDAVVVDGTMEAIMNFSVDDDITEIGADDGASIRMGRSP</sequence>
<feature type="repeat" description="ANK" evidence="6">
    <location>
        <begin position="1209"/>
        <end position="1241"/>
    </location>
</feature>
<dbReference type="SMART" id="SM00248">
    <property type="entry name" value="ANK"/>
    <property type="match status" value="17"/>
</dbReference>
<dbReference type="KEGG" id="ani:ANIA_02195"/>
<dbReference type="PROSITE" id="PS50088">
    <property type="entry name" value="ANK_REPEAT"/>
    <property type="match status" value="7"/>
</dbReference>
<dbReference type="OrthoDB" id="341259at2759"/>
<dbReference type="InParanoid" id="Q5BB85"/>
<feature type="repeat" description="ANK" evidence="6">
    <location>
        <begin position="1111"/>
        <end position="1143"/>
    </location>
</feature>
<keyword evidence="9" id="KW-1185">Reference proteome</keyword>
<evidence type="ECO:0000256" key="6">
    <source>
        <dbReference type="PROSITE-ProRule" id="PRU00023"/>
    </source>
</evidence>
<dbReference type="SUPFAM" id="SSF48403">
    <property type="entry name" value="Ankyrin repeat"/>
    <property type="match status" value="3"/>
</dbReference>
<evidence type="ECO:0000256" key="2">
    <source>
        <dbReference type="ARBA" id="ARBA00022737"/>
    </source>
</evidence>
<dbReference type="PANTHER" id="PTHR24198:SF165">
    <property type="entry name" value="ANKYRIN REPEAT-CONTAINING PROTEIN-RELATED"/>
    <property type="match status" value="1"/>
</dbReference>
<dbReference type="InterPro" id="IPR002110">
    <property type="entry name" value="Ankyrin_rpt"/>
</dbReference>
<feature type="repeat" description="ANK" evidence="6">
    <location>
        <begin position="1276"/>
        <end position="1308"/>
    </location>
</feature>
<dbReference type="Pfam" id="PF12796">
    <property type="entry name" value="Ank_2"/>
    <property type="match status" value="4"/>
</dbReference>
<reference evidence="9" key="1">
    <citation type="journal article" date="2005" name="Nature">
        <title>Sequencing of Aspergillus nidulans and comparative analysis with A. fumigatus and A. oryzae.</title>
        <authorList>
            <person name="Galagan J.E."/>
            <person name="Calvo S.E."/>
            <person name="Cuomo C."/>
            <person name="Ma L.J."/>
            <person name="Wortman J.R."/>
            <person name="Batzoglou S."/>
            <person name="Lee S.I."/>
            <person name="Basturkmen M."/>
            <person name="Spevak C.C."/>
            <person name="Clutterbuck J."/>
            <person name="Kapitonov V."/>
            <person name="Jurka J."/>
            <person name="Scazzocchio C."/>
            <person name="Farman M."/>
            <person name="Butler J."/>
            <person name="Purcell S."/>
            <person name="Harris S."/>
            <person name="Braus G.H."/>
            <person name="Draht O."/>
            <person name="Busch S."/>
            <person name="D'Enfert C."/>
            <person name="Bouchier C."/>
            <person name="Goldman G.H."/>
            <person name="Bell-Pedersen D."/>
            <person name="Griffiths-Jones S."/>
            <person name="Doonan J.H."/>
            <person name="Yu J."/>
            <person name="Vienken K."/>
            <person name="Pain A."/>
            <person name="Freitag M."/>
            <person name="Selker E.U."/>
            <person name="Archer D.B."/>
            <person name="Penalva M.A."/>
            <person name="Oakley B.R."/>
            <person name="Momany M."/>
            <person name="Tanaka T."/>
            <person name="Kumagai T."/>
            <person name="Asai K."/>
            <person name="Machida M."/>
            <person name="Nierman W.C."/>
            <person name="Denning D.W."/>
            <person name="Caddick M."/>
            <person name="Hynes M."/>
            <person name="Paoletti M."/>
            <person name="Fischer R."/>
            <person name="Miller B."/>
            <person name="Dyer P."/>
            <person name="Sachs M.S."/>
            <person name="Osmani S.A."/>
            <person name="Birren B.W."/>
        </authorList>
    </citation>
    <scope>NUCLEOTIDE SEQUENCE [LARGE SCALE GENOMIC DNA]</scope>
    <source>
        <strain evidence="9">FGSC A4 / ATCC 38163 / CBS 112.46 / NRRL 194 / M139</strain>
    </source>
</reference>
<dbReference type="SUPFAM" id="SSF57850">
    <property type="entry name" value="RING/U-box"/>
    <property type="match status" value="1"/>
</dbReference>
<keyword evidence="5 6" id="KW-0040">ANK repeat</keyword>
<dbReference type="Gene3D" id="1.25.40.20">
    <property type="entry name" value="Ankyrin repeat-containing domain"/>
    <property type="match status" value="4"/>
</dbReference>
<gene>
    <name evidence="8" type="ORF">ANIA_02195</name>
</gene>
<organism evidence="8 9">
    <name type="scientific">Emericella nidulans (strain FGSC A4 / ATCC 38163 / CBS 112.46 / NRRL 194 / M139)</name>
    <name type="common">Aspergillus nidulans</name>
    <dbReference type="NCBI Taxonomy" id="227321"/>
    <lineage>
        <taxon>Eukaryota</taxon>
        <taxon>Fungi</taxon>
        <taxon>Dikarya</taxon>
        <taxon>Ascomycota</taxon>
        <taxon>Pezizomycotina</taxon>
        <taxon>Eurotiomycetes</taxon>
        <taxon>Eurotiomycetidae</taxon>
        <taxon>Eurotiales</taxon>
        <taxon>Aspergillaceae</taxon>
        <taxon>Aspergillus</taxon>
        <taxon>Aspergillus subgen. Nidulantes</taxon>
    </lineage>
</organism>
<dbReference type="HOGENOM" id="CLU_001836_0_0_1"/>
<accession>C8VMI4</accession>
<evidence type="ECO:0000256" key="3">
    <source>
        <dbReference type="ARBA" id="ARBA00022771"/>
    </source>
</evidence>
<dbReference type="GeneID" id="2875058"/>
<dbReference type="InterPro" id="IPR036770">
    <property type="entry name" value="Ankyrin_rpt-contain_sf"/>
</dbReference>
<evidence type="ECO:0000256" key="4">
    <source>
        <dbReference type="ARBA" id="ARBA00022833"/>
    </source>
</evidence>
<feature type="repeat" description="ANK" evidence="6">
    <location>
        <begin position="1379"/>
        <end position="1407"/>
    </location>
</feature>
<dbReference type="Proteomes" id="UP000000560">
    <property type="component" value="Chromosome VII"/>
</dbReference>
<feature type="repeat" description="ANK" evidence="6">
    <location>
        <begin position="905"/>
        <end position="937"/>
    </location>
</feature>
<keyword evidence="4" id="KW-0862">Zinc</keyword>
<dbReference type="GO" id="GO:0008270">
    <property type="term" value="F:zinc ion binding"/>
    <property type="evidence" value="ECO:0007669"/>
    <property type="project" value="UniProtKB-KW"/>
</dbReference>
<dbReference type="CDD" id="cd02249">
    <property type="entry name" value="ZZ"/>
    <property type="match status" value="1"/>
</dbReference>
<feature type="compositionally biased region" description="Basic and acidic residues" evidence="7">
    <location>
        <begin position="1744"/>
        <end position="1754"/>
    </location>
</feature>
<dbReference type="InterPro" id="IPR043145">
    <property type="entry name" value="Znf_ZZ_sf"/>
</dbReference>
<evidence type="ECO:0000313" key="8">
    <source>
        <dbReference type="EMBL" id="CBF86359.1"/>
    </source>
</evidence>
<reference evidence="9" key="2">
    <citation type="journal article" date="2009" name="Fungal Genet. Biol.">
        <title>The 2008 update of the Aspergillus nidulans genome annotation: a community effort.</title>
        <authorList>
            <person name="Wortman J.R."/>
            <person name="Gilsenan J.M."/>
            <person name="Joardar V."/>
            <person name="Deegan J."/>
            <person name="Clutterbuck J."/>
            <person name="Andersen M.R."/>
            <person name="Archer D."/>
            <person name="Bencina M."/>
            <person name="Braus G."/>
            <person name="Coutinho P."/>
            <person name="von Dohren H."/>
            <person name="Doonan J."/>
            <person name="Driessen A.J."/>
            <person name="Durek P."/>
            <person name="Espeso E."/>
            <person name="Fekete E."/>
            <person name="Flipphi M."/>
            <person name="Estrada C.G."/>
            <person name="Geysens S."/>
            <person name="Goldman G."/>
            <person name="de Groot P.W."/>
            <person name="Hansen K."/>
            <person name="Harris S.D."/>
            <person name="Heinekamp T."/>
            <person name="Helmstaedt K."/>
            <person name="Henrissat B."/>
            <person name="Hofmann G."/>
            <person name="Homan T."/>
            <person name="Horio T."/>
            <person name="Horiuchi H."/>
            <person name="James S."/>
            <person name="Jones M."/>
            <person name="Karaffa L."/>
            <person name="Karanyi Z."/>
            <person name="Kato M."/>
            <person name="Keller N."/>
            <person name="Kelly D.E."/>
            <person name="Kiel J.A."/>
            <person name="Kim J.M."/>
            <person name="van der Klei I.J."/>
            <person name="Klis F.M."/>
            <person name="Kovalchuk A."/>
            <person name="Krasevec N."/>
            <person name="Kubicek C.P."/>
            <person name="Liu B."/>
            <person name="Maccabe A."/>
            <person name="Meyer V."/>
            <person name="Mirabito P."/>
            <person name="Miskei M."/>
            <person name="Mos M."/>
            <person name="Mullins J."/>
            <person name="Nelson D.R."/>
            <person name="Nielsen J."/>
            <person name="Oakley B.R."/>
            <person name="Osmani S.A."/>
            <person name="Pakula T."/>
            <person name="Paszewski A."/>
            <person name="Paulsen I."/>
            <person name="Pilsyk S."/>
            <person name="Pocsi I."/>
            <person name="Punt P.J."/>
            <person name="Ram A.F."/>
            <person name="Ren Q."/>
            <person name="Robellet X."/>
            <person name="Robson G."/>
            <person name="Seiboth B."/>
            <person name="van Solingen P."/>
            <person name="Specht T."/>
            <person name="Sun J."/>
            <person name="Taheri-Talesh N."/>
            <person name="Takeshita N."/>
            <person name="Ussery D."/>
            <person name="vanKuyk P.A."/>
            <person name="Visser H."/>
            <person name="van de Vondervoort P.J."/>
            <person name="de Vries R.P."/>
            <person name="Walton J."/>
            <person name="Xiang X."/>
            <person name="Xiong Y."/>
            <person name="Zeng A.P."/>
            <person name="Brandt B.W."/>
            <person name="Cornell M.J."/>
            <person name="van den Hondel C.A."/>
            <person name="Visser J."/>
            <person name="Oliver S.G."/>
            <person name="Turner G."/>
        </authorList>
    </citation>
    <scope>GENOME REANNOTATION</scope>
    <source>
        <strain evidence="9">FGSC A4 / ATCC 38163 / CBS 112.46 / NRRL 194 / M139</strain>
    </source>
</reference>
<dbReference type="PANTHER" id="PTHR24198">
    <property type="entry name" value="ANKYRIN REPEAT AND PROTEIN KINASE DOMAIN-CONTAINING PROTEIN"/>
    <property type="match status" value="1"/>
</dbReference>
<keyword evidence="2" id="KW-0677">Repeat</keyword>
<evidence type="ECO:0000256" key="7">
    <source>
        <dbReference type="SAM" id="MobiDB-lite"/>
    </source>
</evidence>
<evidence type="ECO:0000256" key="5">
    <source>
        <dbReference type="ARBA" id="ARBA00023043"/>
    </source>
</evidence>
<keyword evidence="1" id="KW-0479">Metal-binding</keyword>
<feature type="repeat" description="ANK" evidence="6">
    <location>
        <begin position="1311"/>
        <end position="1343"/>
    </location>
</feature>
<feature type="repeat" description="ANK" evidence="6">
    <location>
        <begin position="1144"/>
        <end position="1176"/>
    </location>
</feature>
<evidence type="ECO:0000256" key="1">
    <source>
        <dbReference type="ARBA" id="ARBA00022723"/>
    </source>
</evidence>
<dbReference type="Pfam" id="PF00023">
    <property type="entry name" value="Ank"/>
    <property type="match status" value="1"/>
</dbReference>
<dbReference type="Gene3D" id="3.30.60.90">
    <property type="match status" value="1"/>
</dbReference>
<dbReference type="RefSeq" id="XP_659799.1">
    <property type="nucleotide sequence ID" value="XM_654707.1"/>
</dbReference>
<proteinExistence type="predicted"/>
<protein>
    <submittedName>
        <fullName evidence="8">Uncharacterized protein</fullName>
    </submittedName>
</protein>
<dbReference type="OMA" id="WRATWLN"/>
<keyword evidence="3" id="KW-0863">Zinc-finger</keyword>